<evidence type="ECO:0000259" key="1">
    <source>
        <dbReference type="Pfam" id="PF01796"/>
    </source>
</evidence>
<protein>
    <submittedName>
        <fullName evidence="3">OB-fold domain-containing protein</fullName>
    </submittedName>
</protein>
<dbReference type="Pfam" id="PF01796">
    <property type="entry name" value="OB_ChsH2_C"/>
    <property type="match status" value="1"/>
</dbReference>
<feature type="domain" description="ChsH2 C-terminal OB-fold" evidence="1">
    <location>
        <begin position="55"/>
        <end position="120"/>
    </location>
</feature>
<dbReference type="Pfam" id="PF12172">
    <property type="entry name" value="zf-ChsH2"/>
    <property type="match status" value="1"/>
</dbReference>
<dbReference type="Proteomes" id="UP001108027">
    <property type="component" value="Unassembled WGS sequence"/>
</dbReference>
<dbReference type="SUPFAM" id="SSF50249">
    <property type="entry name" value="Nucleic acid-binding proteins"/>
    <property type="match status" value="1"/>
</dbReference>
<evidence type="ECO:0000259" key="2">
    <source>
        <dbReference type="Pfam" id="PF12172"/>
    </source>
</evidence>
<name>A0A9Q3UNC2_9GAMM</name>
<dbReference type="Gene3D" id="6.10.30.10">
    <property type="match status" value="1"/>
</dbReference>
<keyword evidence="4" id="KW-1185">Reference proteome</keyword>
<dbReference type="AlphaFoldDB" id="A0A9Q3UNC2"/>
<accession>A0A9Q3UNC2</accession>
<reference evidence="3" key="1">
    <citation type="submission" date="2021-10" db="EMBL/GenBank/DDBJ databases">
        <title>The diversity and Nitrogen Metabolism of Culturable Nitrate-Utilizing Bacteria Within the Oxygen Minimum Zone of the Changjiang (Yangtze River)Estuary.</title>
        <authorList>
            <person name="Zhang D."/>
            <person name="Zheng J."/>
            <person name="Liu S."/>
            <person name="He W."/>
        </authorList>
    </citation>
    <scope>NUCLEOTIDE SEQUENCE</scope>
    <source>
        <strain evidence="3">FXH-223</strain>
    </source>
</reference>
<gene>
    <name evidence="3" type="ORF">LL252_07665</name>
</gene>
<dbReference type="InterPro" id="IPR012340">
    <property type="entry name" value="NA-bd_OB-fold"/>
</dbReference>
<comment type="caution">
    <text evidence="3">The sequence shown here is derived from an EMBL/GenBank/DDBJ whole genome shotgun (WGS) entry which is preliminary data.</text>
</comment>
<feature type="domain" description="ChsH2 rubredoxin-like zinc ribbon" evidence="2">
    <location>
        <begin position="18"/>
        <end position="44"/>
    </location>
</feature>
<dbReference type="EMBL" id="JAJGNA010000006">
    <property type="protein sequence ID" value="MCC4308449.1"/>
    <property type="molecule type" value="Genomic_DNA"/>
</dbReference>
<dbReference type="RefSeq" id="WP_228233649.1">
    <property type="nucleotide sequence ID" value="NZ_JAJGNA010000006.1"/>
</dbReference>
<evidence type="ECO:0000313" key="3">
    <source>
        <dbReference type="EMBL" id="MCC4308449.1"/>
    </source>
</evidence>
<dbReference type="InterPro" id="IPR052513">
    <property type="entry name" value="Thioester_dehydratase-like"/>
</dbReference>
<dbReference type="PANTHER" id="PTHR34075:SF5">
    <property type="entry name" value="BLR3430 PROTEIN"/>
    <property type="match status" value="1"/>
</dbReference>
<dbReference type="PANTHER" id="PTHR34075">
    <property type="entry name" value="BLR3430 PROTEIN"/>
    <property type="match status" value="1"/>
</dbReference>
<proteinExistence type="predicted"/>
<dbReference type="InterPro" id="IPR022002">
    <property type="entry name" value="ChsH2_Znr"/>
</dbReference>
<dbReference type="InterPro" id="IPR002878">
    <property type="entry name" value="ChsH2_C"/>
</dbReference>
<sequence length="141" mass="15903">MTIAKPGPQASPLSQPFWDGCRERRLRLQYCPDSGQWVFYPRALDPRSWSTHLEWRDASGRGTVASFIVVHKPGHPAFQEDTPYVVALIDLAEGPRMLSNVVGCAPEQVRIGQAVRVHWVEQGGEVLPKFVPEEFAHKEKD</sequence>
<evidence type="ECO:0000313" key="4">
    <source>
        <dbReference type="Proteomes" id="UP001108027"/>
    </source>
</evidence>
<organism evidence="3 4">
    <name type="scientific">Alloalcanivorax marinus</name>
    <dbReference type="NCBI Taxonomy" id="1177169"/>
    <lineage>
        <taxon>Bacteria</taxon>
        <taxon>Pseudomonadati</taxon>
        <taxon>Pseudomonadota</taxon>
        <taxon>Gammaproteobacteria</taxon>
        <taxon>Oceanospirillales</taxon>
        <taxon>Alcanivoracaceae</taxon>
        <taxon>Alloalcanivorax</taxon>
    </lineage>
</organism>